<gene>
    <name evidence="2" type="ORF">CT0861_08797</name>
</gene>
<organism evidence="2 3">
    <name type="scientific">Colletotrichum tofieldiae</name>
    <dbReference type="NCBI Taxonomy" id="708197"/>
    <lineage>
        <taxon>Eukaryota</taxon>
        <taxon>Fungi</taxon>
        <taxon>Dikarya</taxon>
        <taxon>Ascomycota</taxon>
        <taxon>Pezizomycotina</taxon>
        <taxon>Sordariomycetes</taxon>
        <taxon>Hypocreomycetidae</taxon>
        <taxon>Glomerellales</taxon>
        <taxon>Glomerellaceae</taxon>
        <taxon>Colletotrichum</taxon>
        <taxon>Colletotrichum spaethianum species complex</taxon>
    </lineage>
</organism>
<evidence type="ECO:0000313" key="2">
    <source>
        <dbReference type="EMBL" id="KZL63402.1"/>
    </source>
</evidence>
<reference evidence="2 3" key="1">
    <citation type="submission" date="2015-06" db="EMBL/GenBank/DDBJ databases">
        <title>Survival trade-offs in plant roots during colonization by closely related pathogenic and mutualistic fungi.</title>
        <authorList>
            <person name="Hacquard S."/>
            <person name="Kracher B."/>
            <person name="Hiruma K."/>
            <person name="Weinman A."/>
            <person name="Muench P."/>
            <person name="Garrido Oter R."/>
            <person name="Ver Loren van Themaat E."/>
            <person name="Dallerey J.-F."/>
            <person name="Damm U."/>
            <person name="Henrissat B."/>
            <person name="Lespinet O."/>
            <person name="Thon M."/>
            <person name="Kemen E."/>
            <person name="McHardy A.C."/>
            <person name="Schulze-Lefert P."/>
            <person name="O'Connell R.J."/>
        </authorList>
    </citation>
    <scope>NUCLEOTIDE SEQUENCE [LARGE SCALE GENOMIC DNA]</scope>
    <source>
        <strain evidence="2 3">0861</strain>
    </source>
</reference>
<comment type="caution">
    <text evidence="2">The sequence shown here is derived from an EMBL/GenBank/DDBJ whole genome shotgun (WGS) entry which is preliminary data.</text>
</comment>
<feature type="compositionally biased region" description="Basic and acidic residues" evidence="1">
    <location>
        <begin position="105"/>
        <end position="115"/>
    </location>
</feature>
<dbReference type="EMBL" id="LFIV01000433">
    <property type="protein sequence ID" value="KZL63402.1"/>
    <property type="molecule type" value="Genomic_DNA"/>
</dbReference>
<dbReference type="AlphaFoldDB" id="A0A161XSM9"/>
<sequence>MPQTQTPRTRAKVVWYCHNCGTGPNSYKLDDFCPNCQNRRCRYCTVKEIQTAIRSPTGIWPIPGLSPKRAVEQEAARGPAPSTQLAVRTGESPAQHMPQSLARHKGIDVLDKYDH</sequence>
<proteinExistence type="predicted"/>
<evidence type="ECO:0000256" key="1">
    <source>
        <dbReference type="SAM" id="MobiDB-lite"/>
    </source>
</evidence>
<protein>
    <submittedName>
        <fullName evidence="2">Uncharacterized protein</fullName>
    </submittedName>
</protein>
<evidence type="ECO:0000313" key="3">
    <source>
        <dbReference type="Proteomes" id="UP000076552"/>
    </source>
</evidence>
<name>A0A161XSM9_9PEZI</name>
<dbReference type="Proteomes" id="UP000076552">
    <property type="component" value="Unassembled WGS sequence"/>
</dbReference>
<feature type="region of interest" description="Disordered" evidence="1">
    <location>
        <begin position="76"/>
        <end position="115"/>
    </location>
</feature>
<dbReference type="OrthoDB" id="4843205at2759"/>
<accession>A0A161XSM9</accession>
<keyword evidence="3" id="KW-1185">Reference proteome</keyword>